<accession>A0A177BYY2</accession>
<dbReference type="AlphaFoldDB" id="A0A177BYY2"/>
<dbReference type="GO" id="GO:0016491">
    <property type="term" value="F:oxidoreductase activity"/>
    <property type="evidence" value="ECO:0007669"/>
    <property type="project" value="UniProtKB-KW"/>
</dbReference>
<name>A0A177BYY2_9PLEO</name>
<sequence length="230" mass="24715">MSFSATYNPDADIPDLSGKVILVTGATTGLGKQTIITLAKHAPSRIFFTGRNVDGAKATMEEAKAISPKTACTYVTADHTSLESRISAAIDRLDIVICNAGIMGDPAGLSKNGYEVQFSINYLSHALLITHLQQKLQDSAENNGDACIVLLSSNGFRFTPRGGVVFQDLTTTQENLGMGSKWLRYGQSKLALVLYAKLLARKYPKIRTVAIHPGVVYTGLGNNLPLGDRL</sequence>
<reference evidence="3 4" key="1">
    <citation type="submission" date="2016-05" db="EMBL/GenBank/DDBJ databases">
        <title>Comparative analysis of secretome profiles of manganese(II)-oxidizing ascomycete fungi.</title>
        <authorList>
            <consortium name="DOE Joint Genome Institute"/>
            <person name="Zeiner C.A."/>
            <person name="Purvine S.O."/>
            <person name="Zink E.M."/>
            <person name="Wu S."/>
            <person name="Pasa-Tolic L."/>
            <person name="Chaput D.L."/>
            <person name="Haridas S."/>
            <person name="Grigoriev I.V."/>
            <person name="Santelli C.M."/>
            <person name="Hansel C.M."/>
        </authorList>
    </citation>
    <scope>NUCLEOTIDE SEQUENCE [LARGE SCALE GENOMIC DNA]</scope>
    <source>
        <strain evidence="3 4">AP3s5-JAC2a</strain>
    </source>
</reference>
<dbReference type="InParanoid" id="A0A177BYY2"/>
<evidence type="ECO:0000313" key="3">
    <source>
        <dbReference type="EMBL" id="OAF99636.1"/>
    </source>
</evidence>
<comment type="similarity">
    <text evidence="1">Belongs to the short-chain dehydrogenases/reductases (SDR) family.</text>
</comment>
<dbReference type="PANTHER" id="PTHR24320:SF154">
    <property type="entry name" value="OXIDOREDUCTASE, SHORT-CHAIN DEHYDROGENASE_REDUCTASE FAMILY (AFU_ORTHOLOGUE AFUA_2G04560)"/>
    <property type="match status" value="1"/>
</dbReference>
<dbReference type="FunCoup" id="A0A177BYY2">
    <property type="interactions" value="241"/>
</dbReference>
<proteinExistence type="inferred from homology"/>
<dbReference type="Pfam" id="PF00106">
    <property type="entry name" value="adh_short"/>
    <property type="match status" value="1"/>
</dbReference>
<dbReference type="InterPro" id="IPR002347">
    <property type="entry name" value="SDR_fam"/>
</dbReference>
<dbReference type="GeneID" id="28767233"/>
<keyword evidence="2" id="KW-0560">Oxidoreductase</keyword>
<dbReference type="SUPFAM" id="SSF51735">
    <property type="entry name" value="NAD(P)-binding Rossmann-fold domains"/>
    <property type="match status" value="1"/>
</dbReference>
<dbReference type="PRINTS" id="PR00081">
    <property type="entry name" value="GDHRDH"/>
</dbReference>
<gene>
    <name evidence="3" type="ORF">CC84DRAFT_1231996</name>
</gene>
<dbReference type="RefSeq" id="XP_018030002.1">
    <property type="nucleotide sequence ID" value="XM_018183747.1"/>
</dbReference>
<protein>
    <submittedName>
        <fullName evidence="3">NAD(P)-binding protein</fullName>
    </submittedName>
</protein>
<evidence type="ECO:0000313" key="4">
    <source>
        <dbReference type="Proteomes" id="UP000077069"/>
    </source>
</evidence>
<keyword evidence="4" id="KW-1185">Reference proteome</keyword>
<dbReference type="EMBL" id="KV441561">
    <property type="protein sequence ID" value="OAF99636.1"/>
    <property type="molecule type" value="Genomic_DNA"/>
</dbReference>
<dbReference type="Proteomes" id="UP000077069">
    <property type="component" value="Unassembled WGS sequence"/>
</dbReference>
<evidence type="ECO:0000256" key="2">
    <source>
        <dbReference type="ARBA" id="ARBA00023002"/>
    </source>
</evidence>
<organism evidence="3 4">
    <name type="scientific">Paraphaeosphaeria sporulosa</name>
    <dbReference type="NCBI Taxonomy" id="1460663"/>
    <lineage>
        <taxon>Eukaryota</taxon>
        <taxon>Fungi</taxon>
        <taxon>Dikarya</taxon>
        <taxon>Ascomycota</taxon>
        <taxon>Pezizomycotina</taxon>
        <taxon>Dothideomycetes</taxon>
        <taxon>Pleosporomycetidae</taxon>
        <taxon>Pleosporales</taxon>
        <taxon>Massarineae</taxon>
        <taxon>Didymosphaeriaceae</taxon>
        <taxon>Paraphaeosphaeria</taxon>
    </lineage>
</organism>
<dbReference type="OrthoDB" id="191139at2759"/>
<evidence type="ECO:0000256" key="1">
    <source>
        <dbReference type="ARBA" id="ARBA00006484"/>
    </source>
</evidence>
<dbReference type="PANTHER" id="PTHR24320">
    <property type="entry name" value="RETINOL DEHYDROGENASE"/>
    <property type="match status" value="1"/>
</dbReference>
<dbReference type="Gene3D" id="3.40.50.720">
    <property type="entry name" value="NAD(P)-binding Rossmann-like Domain"/>
    <property type="match status" value="1"/>
</dbReference>
<dbReference type="STRING" id="1460663.A0A177BYY2"/>
<dbReference type="InterPro" id="IPR036291">
    <property type="entry name" value="NAD(P)-bd_dom_sf"/>
</dbReference>